<feature type="region of interest" description="Disordered" evidence="5">
    <location>
        <begin position="1367"/>
        <end position="1393"/>
    </location>
</feature>
<feature type="compositionally biased region" description="Basic and acidic residues" evidence="5">
    <location>
        <begin position="530"/>
        <end position="542"/>
    </location>
</feature>
<dbReference type="InterPro" id="IPR005522">
    <property type="entry name" value="IPK"/>
</dbReference>
<feature type="region of interest" description="Disordered" evidence="5">
    <location>
        <begin position="721"/>
        <end position="780"/>
    </location>
</feature>
<feature type="compositionally biased region" description="Low complexity" evidence="5">
    <location>
        <begin position="835"/>
        <end position="846"/>
    </location>
</feature>
<accession>A0A6A6HMF7</accession>
<dbReference type="PANTHER" id="PTHR12400">
    <property type="entry name" value="INOSITOL POLYPHOSPHATE KINASE"/>
    <property type="match status" value="1"/>
</dbReference>
<feature type="compositionally biased region" description="Acidic residues" evidence="5">
    <location>
        <begin position="1026"/>
        <end position="1035"/>
    </location>
</feature>
<evidence type="ECO:0000256" key="2">
    <source>
        <dbReference type="ARBA" id="ARBA00022679"/>
    </source>
</evidence>
<feature type="compositionally biased region" description="Polar residues" evidence="5">
    <location>
        <begin position="1043"/>
        <end position="1058"/>
    </location>
</feature>
<dbReference type="EC" id="2.7.-.-" evidence="4"/>
<feature type="region of interest" description="Disordered" evidence="5">
    <location>
        <begin position="798"/>
        <end position="861"/>
    </location>
</feature>
<feature type="region of interest" description="Disordered" evidence="5">
    <location>
        <begin position="972"/>
        <end position="1083"/>
    </location>
</feature>
<feature type="compositionally biased region" description="Basic and acidic residues" evidence="5">
    <location>
        <begin position="368"/>
        <end position="391"/>
    </location>
</feature>
<feature type="region of interest" description="Disordered" evidence="5">
    <location>
        <begin position="601"/>
        <end position="652"/>
    </location>
</feature>
<dbReference type="SUPFAM" id="SSF56104">
    <property type="entry name" value="SAICAR synthase-like"/>
    <property type="match status" value="1"/>
</dbReference>
<feature type="region of interest" description="Disordered" evidence="5">
    <location>
        <begin position="882"/>
        <end position="925"/>
    </location>
</feature>
<feature type="compositionally biased region" description="Basic and acidic residues" evidence="5">
    <location>
        <begin position="1002"/>
        <end position="1025"/>
    </location>
</feature>
<dbReference type="PANTHER" id="PTHR12400:SF21">
    <property type="entry name" value="KINASE"/>
    <property type="match status" value="1"/>
</dbReference>
<keyword evidence="3 4" id="KW-0418">Kinase</keyword>
<evidence type="ECO:0000256" key="3">
    <source>
        <dbReference type="ARBA" id="ARBA00022777"/>
    </source>
</evidence>
<dbReference type="GO" id="GO:0046854">
    <property type="term" value="P:phosphatidylinositol phosphate biosynthetic process"/>
    <property type="evidence" value="ECO:0007669"/>
    <property type="project" value="TreeGrafter"/>
</dbReference>
<evidence type="ECO:0000256" key="4">
    <source>
        <dbReference type="RuleBase" id="RU363090"/>
    </source>
</evidence>
<feature type="region of interest" description="Disordered" evidence="5">
    <location>
        <begin position="89"/>
        <end position="172"/>
    </location>
</feature>
<dbReference type="GO" id="GO:0005634">
    <property type="term" value="C:nucleus"/>
    <property type="evidence" value="ECO:0007669"/>
    <property type="project" value="TreeGrafter"/>
</dbReference>
<reference evidence="6" key="1">
    <citation type="journal article" date="2020" name="Stud. Mycol.">
        <title>101 Dothideomycetes genomes: a test case for predicting lifestyles and emergence of pathogens.</title>
        <authorList>
            <person name="Haridas S."/>
            <person name="Albert R."/>
            <person name="Binder M."/>
            <person name="Bloem J."/>
            <person name="Labutti K."/>
            <person name="Salamov A."/>
            <person name="Andreopoulos B."/>
            <person name="Baker S."/>
            <person name="Barry K."/>
            <person name="Bills G."/>
            <person name="Bluhm B."/>
            <person name="Cannon C."/>
            <person name="Castanera R."/>
            <person name="Culley D."/>
            <person name="Daum C."/>
            <person name="Ezra D."/>
            <person name="Gonzalez J."/>
            <person name="Henrissat B."/>
            <person name="Kuo A."/>
            <person name="Liang C."/>
            <person name="Lipzen A."/>
            <person name="Lutzoni F."/>
            <person name="Magnuson J."/>
            <person name="Mondo S."/>
            <person name="Nolan M."/>
            <person name="Ohm R."/>
            <person name="Pangilinan J."/>
            <person name="Park H.-J."/>
            <person name="Ramirez L."/>
            <person name="Alfaro M."/>
            <person name="Sun H."/>
            <person name="Tritt A."/>
            <person name="Yoshinaga Y."/>
            <person name="Zwiers L.-H."/>
            <person name="Turgeon B."/>
            <person name="Goodwin S."/>
            <person name="Spatafora J."/>
            <person name="Crous P."/>
            <person name="Grigoriev I."/>
        </authorList>
    </citation>
    <scope>NUCLEOTIDE SEQUENCE</scope>
    <source>
        <strain evidence="6">Tuck. ex Michener</strain>
    </source>
</reference>
<feature type="compositionally biased region" description="Basic and acidic residues" evidence="5">
    <location>
        <begin position="898"/>
        <end position="915"/>
    </location>
</feature>
<evidence type="ECO:0000256" key="1">
    <source>
        <dbReference type="ARBA" id="ARBA00007374"/>
    </source>
</evidence>
<feature type="compositionally biased region" description="Basic and acidic residues" evidence="5">
    <location>
        <begin position="972"/>
        <end position="984"/>
    </location>
</feature>
<dbReference type="EMBL" id="ML991774">
    <property type="protein sequence ID" value="KAF2239029.1"/>
    <property type="molecule type" value="Genomic_DNA"/>
</dbReference>
<dbReference type="Gene3D" id="3.30.470.160">
    <property type="entry name" value="Inositol polyphosphate kinase"/>
    <property type="match status" value="1"/>
</dbReference>
<dbReference type="GO" id="GO:0032958">
    <property type="term" value="P:inositol phosphate biosynthetic process"/>
    <property type="evidence" value="ECO:0007669"/>
    <property type="project" value="InterPro"/>
</dbReference>
<dbReference type="GO" id="GO:0005737">
    <property type="term" value="C:cytoplasm"/>
    <property type="evidence" value="ECO:0007669"/>
    <property type="project" value="TreeGrafter"/>
</dbReference>
<feature type="region of interest" description="Disordered" evidence="5">
    <location>
        <begin position="204"/>
        <end position="231"/>
    </location>
</feature>
<feature type="compositionally biased region" description="Basic and acidic residues" evidence="5">
    <location>
        <begin position="642"/>
        <end position="651"/>
    </location>
</feature>
<feature type="compositionally biased region" description="Low complexity" evidence="5">
    <location>
        <begin position="211"/>
        <end position="221"/>
    </location>
</feature>
<gene>
    <name evidence="6" type="ORF">EV356DRAFT_478919</name>
</gene>
<evidence type="ECO:0000256" key="5">
    <source>
        <dbReference type="SAM" id="MobiDB-lite"/>
    </source>
</evidence>
<name>A0A6A6HMF7_VIRVR</name>
<keyword evidence="2 4" id="KW-0808">Transferase</keyword>
<sequence length="1393" mass="155254">MSSAFSPPENTSIPQPRPGQQPRSASLLSQNARNSPSRSSPREVTIRPIAQTGRSRTAPSFDAVVVSSRLEASGRPQLNERDSIFATNYVPASSPDSPPTFPTVLEPSSAVGPRGGRVREGSNLMSMAASPVRNPADNTLNNEHASSVRLSSAPDQQASIRRNPPHDRGKRLSVPLQDVWLIEKGGYKPTGNSQAGFEEHRNHEHFPLPRTSSSHTPSSKIKSPDYETNTPHDLAAQDERMRYRSWREGKPVHPGRRSVYTPPESVFEDTGHLEKSIAAKLPKAEPAVHPRSRKATHYLGLFTHQGSDGESKPHKTLSKANMLGQDKDGTGKDQDISLQFQDTAAADLLRGQLGPVKHGASRQVFRASSERRESRNESDWVDEHTHARDTFTHGSRPEPVNPSAFPQNKGREAKLTGQPRYEMPQALGERIRDKYNVTSGSGKDTSFSPSIGTTASERSKLGSKKSEVARRAHADEYCLDDAKSGNRRSGNVRVPLEEEDEFEKEHISSALYFPHRTPGLPESTSVQEPSQKDGTDSARDGTDASAQRFPHGWQQTRRSSKLDEVEISLQSQHERHHLHGELQPPLPRADTLAKRIISPPEGAVTVSESDYESVDESVVSQGDESSNFDDQENTPKASPEQRTGRDRDHDNVPLGAVELKPFSHQVGGHSTVYRFSRRAVCKQLNNRENVFYETIERQHPELLDFLPKYIGVLNVTFRRERKKTKSNQGPVNDQEVIAVNSSSTKDKGAMDTDVLISESSKHKKSQSGDEPRVFSHQQQNTQVPQVIFENNRHIIPESLFPLSPQRQASRTPPPCRSDRSRRSQLLRHSTDVLPSGSSQGNSNDSSPTRPPIKQYSSWGATTVNRRLQEQVLREVFARPVIHHHRHRPHHSVSVRKRVREEPERVPGSESSDRPTRRSSTGVPGMSLALSDREVSHLYTPSLEAAIEADSRSDSGQPLVPLTALTMTEIKGKAEAEANGRRDRAANPGMPRRRHSGMGLRKKLYDVDSDKRGDLEYHEDEGYGGDHEDEVFPMDDEGGRSLRKTLSLSKTRTGPSLENAQDKPPESLSMQQTSYPTPPPEPDLEDMKALLQLPLNPEQAQVRPDSRVQHFILLEDLTAGMLRPCVLDLKMGTRQYGVDADEKKQRSQRRKCQMTTSKQLGVRVCGMQVWNVRTQSYVFEDKYFGRDLRAGGDFQDALRRFFFDGIGFREARRHIPRVLEEIERLESIIKKLPGYRFYASSLLMLYDRGDEDGVAATAAAAPATAASFSSRRASLERAASADGEEDAKAGVPQKPSSIMLKIVDFANCITAEDRRAEHAKCPPRDRWGIDKGYLRGLRSLRMYFQQIFKDVQDQRFVVRGEGVGGAVEEGNVSHGTTREGWSEAVMDNTGDVSD</sequence>
<feature type="region of interest" description="Disordered" evidence="5">
    <location>
        <begin position="354"/>
        <end position="564"/>
    </location>
</feature>
<proteinExistence type="inferred from homology"/>
<feature type="compositionally biased region" description="Polar residues" evidence="5">
    <location>
        <begin position="436"/>
        <end position="456"/>
    </location>
</feature>
<feature type="region of interest" description="Disordered" evidence="5">
    <location>
        <begin position="1"/>
        <end position="60"/>
    </location>
</feature>
<feature type="compositionally biased region" description="Polar residues" evidence="5">
    <location>
        <begin position="1"/>
        <end position="14"/>
    </location>
</feature>
<dbReference type="Proteomes" id="UP000800092">
    <property type="component" value="Unassembled WGS sequence"/>
</dbReference>
<dbReference type="GO" id="GO:0000824">
    <property type="term" value="F:inositol-1,4,5,6-tetrakisphosphate 3-kinase activity"/>
    <property type="evidence" value="ECO:0007669"/>
    <property type="project" value="TreeGrafter"/>
</dbReference>
<evidence type="ECO:0000313" key="6">
    <source>
        <dbReference type="EMBL" id="KAF2239029.1"/>
    </source>
</evidence>
<organism evidence="6 7">
    <name type="scientific">Viridothelium virens</name>
    <name type="common">Speckled blister lichen</name>
    <name type="synonym">Trypethelium virens</name>
    <dbReference type="NCBI Taxonomy" id="1048519"/>
    <lineage>
        <taxon>Eukaryota</taxon>
        <taxon>Fungi</taxon>
        <taxon>Dikarya</taxon>
        <taxon>Ascomycota</taxon>
        <taxon>Pezizomycotina</taxon>
        <taxon>Dothideomycetes</taxon>
        <taxon>Dothideomycetes incertae sedis</taxon>
        <taxon>Trypetheliales</taxon>
        <taxon>Trypetheliaceae</taxon>
        <taxon>Viridothelium</taxon>
    </lineage>
</organism>
<dbReference type="Pfam" id="PF03770">
    <property type="entry name" value="IPK"/>
    <property type="match status" value="1"/>
</dbReference>
<feature type="region of interest" description="Disordered" evidence="5">
    <location>
        <begin position="303"/>
        <end position="334"/>
    </location>
</feature>
<feature type="compositionally biased region" description="Basic residues" evidence="5">
    <location>
        <begin position="882"/>
        <end position="897"/>
    </location>
</feature>
<feature type="compositionally biased region" description="Basic and acidic residues" evidence="5">
    <location>
        <begin position="457"/>
        <end position="484"/>
    </location>
</feature>
<feature type="compositionally biased region" description="Basic residues" evidence="5">
    <location>
        <begin position="990"/>
        <end position="1001"/>
    </location>
</feature>
<feature type="compositionally biased region" description="Polar residues" evidence="5">
    <location>
        <begin position="21"/>
        <end position="34"/>
    </location>
</feature>
<keyword evidence="7" id="KW-1185">Reference proteome</keyword>
<feature type="compositionally biased region" description="Polar residues" evidence="5">
    <location>
        <begin position="136"/>
        <end position="160"/>
    </location>
</feature>
<protein>
    <recommendedName>
        <fullName evidence="4">Kinase</fullName>
        <ecNumber evidence="4">2.7.-.-</ecNumber>
    </recommendedName>
</protein>
<dbReference type="GO" id="GO:0008440">
    <property type="term" value="F:inositol-1,4,5-trisphosphate 3-kinase activity"/>
    <property type="evidence" value="ECO:0007669"/>
    <property type="project" value="TreeGrafter"/>
</dbReference>
<comment type="similarity">
    <text evidence="1 4">Belongs to the inositol phosphokinase (IPK) family.</text>
</comment>
<dbReference type="OrthoDB" id="2573163at2759"/>
<dbReference type="InterPro" id="IPR038286">
    <property type="entry name" value="IPK_sf"/>
</dbReference>
<evidence type="ECO:0000313" key="7">
    <source>
        <dbReference type="Proteomes" id="UP000800092"/>
    </source>
</evidence>
<feature type="compositionally biased region" description="Basic and acidic residues" evidence="5">
    <location>
        <begin position="325"/>
        <end position="334"/>
    </location>
</feature>